<evidence type="ECO:0008006" key="3">
    <source>
        <dbReference type="Google" id="ProtNLM"/>
    </source>
</evidence>
<sequence>MKIMHHNAKMLEDDQKKNEVSWRAGGTPAETWMAATTSFIHGIDYPFVDVIIFAGLPYNFYHFIQGAARGGRGGRPCMVIVLYIPSTFKPLELGTKDTQLQQAMQDWALNTSTCRRSLISQIMDGDISTCSTLHKYEHCDVCAPSTTVTNIIHDCFQQSCAATPLLASSSSGDDDDDIDYFATFSPLDDIILNEELWNDASGAHNASPPTCTNISSSKASITALPQQPLSAAQSVGSDLAVRAAKVLWQLNNRCKQELVGKLSTAMIVLRDKCPICWAWKGCLTNKHKCFVDCRKVLKISAFISWAMGWIDWKTTYLKLSGGYKYCYACYLPMGVNSPKCHIGDFFDKNTKRCPFSDIIVLTLWVWHNDKALWKVLCTEFKLSVSMNQADYGQWLMQVETEREFIRAIKVFLWIYDLRSLQNVSV</sequence>
<dbReference type="GeneID" id="63824484"/>
<name>A0A165ASS5_9APHY</name>
<dbReference type="STRING" id="1314785.A0A165ASS5"/>
<dbReference type="InterPro" id="IPR027417">
    <property type="entry name" value="P-loop_NTPase"/>
</dbReference>
<proteinExistence type="predicted"/>
<dbReference type="AlphaFoldDB" id="A0A165ASS5"/>
<reference evidence="1 2" key="1">
    <citation type="journal article" date="2016" name="Mol. Biol. Evol.">
        <title>Comparative Genomics of Early-Diverging Mushroom-Forming Fungi Provides Insights into the Origins of Lignocellulose Decay Capabilities.</title>
        <authorList>
            <person name="Nagy L.G."/>
            <person name="Riley R."/>
            <person name="Tritt A."/>
            <person name="Adam C."/>
            <person name="Daum C."/>
            <person name="Floudas D."/>
            <person name="Sun H."/>
            <person name="Yadav J.S."/>
            <person name="Pangilinan J."/>
            <person name="Larsson K.H."/>
            <person name="Matsuura K."/>
            <person name="Barry K."/>
            <person name="Labutti K."/>
            <person name="Kuo R."/>
            <person name="Ohm R.A."/>
            <person name="Bhattacharya S.S."/>
            <person name="Shirouzu T."/>
            <person name="Yoshinaga Y."/>
            <person name="Martin F.M."/>
            <person name="Grigoriev I.V."/>
            <person name="Hibbett D.S."/>
        </authorList>
    </citation>
    <scope>NUCLEOTIDE SEQUENCE [LARGE SCALE GENOMIC DNA]</scope>
    <source>
        <strain evidence="1 2">93-53</strain>
    </source>
</reference>
<dbReference type="InParanoid" id="A0A165ASS5"/>
<protein>
    <recommendedName>
        <fullName evidence="3">Helicase C-terminal domain-containing protein</fullName>
    </recommendedName>
</protein>
<dbReference type="Gene3D" id="3.40.50.300">
    <property type="entry name" value="P-loop containing nucleotide triphosphate hydrolases"/>
    <property type="match status" value="1"/>
</dbReference>
<dbReference type="RefSeq" id="XP_040757331.1">
    <property type="nucleotide sequence ID" value="XM_040907455.1"/>
</dbReference>
<dbReference type="OrthoDB" id="2799352at2759"/>
<keyword evidence="2" id="KW-1185">Reference proteome</keyword>
<evidence type="ECO:0000313" key="2">
    <source>
        <dbReference type="Proteomes" id="UP000076871"/>
    </source>
</evidence>
<dbReference type="EMBL" id="KV427768">
    <property type="protein sequence ID" value="KZS99590.1"/>
    <property type="molecule type" value="Genomic_DNA"/>
</dbReference>
<dbReference type="Proteomes" id="UP000076871">
    <property type="component" value="Unassembled WGS sequence"/>
</dbReference>
<accession>A0A165ASS5</accession>
<gene>
    <name evidence="1" type="ORF">LAESUDRAFT_718585</name>
</gene>
<evidence type="ECO:0000313" key="1">
    <source>
        <dbReference type="EMBL" id="KZS99590.1"/>
    </source>
</evidence>
<dbReference type="SUPFAM" id="SSF52540">
    <property type="entry name" value="P-loop containing nucleoside triphosphate hydrolases"/>
    <property type="match status" value="1"/>
</dbReference>
<organism evidence="1 2">
    <name type="scientific">Laetiporus sulphureus 93-53</name>
    <dbReference type="NCBI Taxonomy" id="1314785"/>
    <lineage>
        <taxon>Eukaryota</taxon>
        <taxon>Fungi</taxon>
        <taxon>Dikarya</taxon>
        <taxon>Basidiomycota</taxon>
        <taxon>Agaricomycotina</taxon>
        <taxon>Agaricomycetes</taxon>
        <taxon>Polyporales</taxon>
        <taxon>Laetiporus</taxon>
    </lineage>
</organism>